<dbReference type="EMBL" id="OBML01000017">
    <property type="protein sequence ID" value="SOC26935.1"/>
    <property type="molecule type" value="Genomic_DNA"/>
</dbReference>
<evidence type="ECO:0000313" key="2">
    <source>
        <dbReference type="Proteomes" id="UP000219331"/>
    </source>
</evidence>
<reference evidence="1 2" key="1">
    <citation type="submission" date="2017-08" db="EMBL/GenBank/DDBJ databases">
        <authorList>
            <person name="de Groot N.N."/>
        </authorList>
    </citation>
    <scope>NUCLEOTIDE SEQUENCE [LARGE SCALE GENOMIC DNA]</scope>
    <source>
        <strain evidence="1 2">USBA 352</strain>
    </source>
</reference>
<sequence>MSAALKAIHAKRRQMGLDDDSYRALLTSVTGKGSSAAMSERERRAVLDEMDRRGAPKSATRRDRASGRYAGKLQALWIAAYNLGIVRDKTDAAMLAFVKRQTGLDHSRFLREPADASRAIEALKDWMRRASRAPALFRYEKGLGRLYNDDRFQILIAQWGQLVSVDGCPAQNLEQWAADMTGGKTFADMSDDDWIDLMNVLGACLRKAKPEAAS</sequence>
<dbReference type="OrthoDB" id="7353918at2"/>
<dbReference type="RefSeq" id="WP_097176624.1">
    <property type="nucleotide sequence ID" value="NZ_OBML01000017.1"/>
</dbReference>
<name>A0A285TSK7_9HYPH</name>
<evidence type="ECO:0000313" key="1">
    <source>
        <dbReference type="EMBL" id="SOC26935.1"/>
    </source>
</evidence>
<protein>
    <submittedName>
        <fullName evidence="1">Mu-like prophage protein gp16</fullName>
    </submittedName>
</protein>
<gene>
    <name evidence="1" type="ORF">SAMN05421512_11725</name>
</gene>
<proteinExistence type="predicted"/>
<organism evidence="1 2">
    <name type="scientific">Stappia indica</name>
    <dbReference type="NCBI Taxonomy" id="538381"/>
    <lineage>
        <taxon>Bacteria</taxon>
        <taxon>Pseudomonadati</taxon>
        <taxon>Pseudomonadota</taxon>
        <taxon>Alphaproteobacteria</taxon>
        <taxon>Hyphomicrobiales</taxon>
        <taxon>Stappiaceae</taxon>
        <taxon>Stappia</taxon>
    </lineage>
</organism>
<dbReference type="AlphaFoldDB" id="A0A285TSK7"/>
<dbReference type="Proteomes" id="UP000219331">
    <property type="component" value="Unassembled WGS sequence"/>
</dbReference>
<accession>A0A285TSK7</accession>
<keyword evidence="2" id="KW-1185">Reference proteome</keyword>
<dbReference type="InterPro" id="IPR009363">
    <property type="entry name" value="Phage_Mu_Gp16"/>
</dbReference>
<dbReference type="Pfam" id="PF06252">
    <property type="entry name" value="GemA"/>
    <property type="match status" value="1"/>
</dbReference>